<gene>
    <name evidence="2" type="ORF">MYCIT1_LOCUS17525</name>
    <name evidence="3" type="ORF">MYCIT1_LOCUS34031</name>
</gene>
<dbReference type="AlphaFoldDB" id="A0AAD2HUU6"/>
<sequence>MRRTTTRSSAATSVDADNAHARGKDRWTASIGWFIEILCGGESTHRSTSASERTARAQGTLVWSHSLGCRGCCCE</sequence>
<accession>A0AAD2HUU6</accession>
<dbReference type="EMBL" id="CAVNYO010000452">
    <property type="protein sequence ID" value="CAK5282345.1"/>
    <property type="molecule type" value="Genomic_DNA"/>
</dbReference>
<dbReference type="Proteomes" id="UP001295794">
    <property type="component" value="Unassembled WGS sequence"/>
</dbReference>
<proteinExistence type="predicted"/>
<evidence type="ECO:0000256" key="1">
    <source>
        <dbReference type="SAM" id="MobiDB-lite"/>
    </source>
</evidence>
<feature type="region of interest" description="Disordered" evidence="1">
    <location>
        <begin position="1"/>
        <end position="20"/>
    </location>
</feature>
<dbReference type="EMBL" id="CAVNYO010000180">
    <property type="protein sequence ID" value="CAK5272028.1"/>
    <property type="molecule type" value="Genomic_DNA"/>
</dbReference>
<keyword evidence="4" id="KW-1185">Reference proteome</keyword>
<organism evidence="3 4">
    <name type="scientific">Mycena citricolor</name>
    <dbReference type="NCBI Taxonomy" id="2018698"/>
    <lineage>
        <taxon>Eukaryota</taxon>
        <taxon>Fungi</taxon>
        <taxon>Dikarya</taxon>
        <taxon>Basidiomycota</taxon>
        <taxon>Agaricomycotina</taxon>
        <taxon>Agaricomycetes</taxon>
        <taxon>Agaricomycetidae</taxon>
        <taxon>Agaricales</taxon>
        <taxon>Marasmiineae</taxon>
        <taxon>Mycenaceae</taxon>
        <taxon>Mycena</taxon>
    </lineage>
</organism>
<name>A0AAD2HUU6_9AGAR</name>
<reference evidence="3" key="1">
    <citation type="submission" date="2023-11" db="EMBL/GenBank/DDBJ databases">
        <authorList>
            <person name="De Vega J J."/>
            <person name="De Vega J J."/>
        </authorList>
    </citation>
    <scope>NUCLEOTIDE SEQUENCE</scope>
</reference>
<evidence type="ECO:0000313" key="4">
    <source>
        <dbReference type="Proteomes" id="UP001295794"/>
    </source>
</evidence>
<feature type="compositionally biased region" description="Low complexity" evidence="1">
    <location>
        <begin position="1"/>
        <end position="13"/>
    </location>
</feature>
<comment type="caution">
    <text evidence="3">The sequence shown here is derived from an EMBL/GenBank/DDBJ whole genome shotgun (WGS) entry which is preliminary data.</text>
</comment>
<evidence type="ECO:0000313" key="2">
    <source>
        <dbReference type="EMBL" id="CAK5272028.1"/>
    </source>
</evidence>
<evidence type="ECO:0000313" key="3">
    <source>
        <dbReference type="EMBL" id="CAK5282345.1"/>
    </source>
</evidence>
<protein>
    <submittedName>
        <fullName evidence="3">Uncharacterized protein</fullName>
    </submittedName>
</protein>